<dbReference type="PROSITE" id="PS00916">
    <property type="entry name" value="PI3_4_KINASE_2"/>
    <property type="match status" value="1"/>
</dbReference>
<dbReference type="EC" id="2.7.1.67" evidence="7"/>
<organism evidence="10 11">
    <name type="scientific">Mucor flavus</name>
    <dbReference type="NCBI Taxonomy" id="439312"/>
    <lineage>
        <taxon>Eukaryota</taxon>
        <taxon>Fungi</taxon>
        <taxon>Fungi incertae sedis</taxon>
        <taxon>Mucoromycota</taxon>
        <taxon>Mucoromycotina</taxon>
        <taxon>Mucoromycetes</taxon>
        <taxon>Mucorales</taxon>
        <taxon>Mucorineae</taxon>
        <taxon>Mucoraceae</taxon>
        <taxon>Mucor</taxon>
    </lineage>
</organism>
<keyword evidence="6" id="KW-0472">Membrane</keyword>
<evidence type="ECO:0000256" key="1">
    <source>
        <dbReference type="ARBA" id="ARBA00022475"/>
    </source>
</evidence>
<comment type="similarity">
    <text evidence="7">Belongs to the PI3/PI4-kinase family.</text>
</comment>
<dbReference type="PANTHER" id="PTHR12865">
    <property type="entry name" value="PHOSPHATIDYLINOSITOL 4-KINASE TYPE-II"/>
    <property type="match status" value="1"/>
</dbReference>
<evidence type="ECO:0000259" key="9">
    <source>
        <dbReference type="PROSITE" id="PS50290"/>
    </source>
</evidence>
<keyword evidence="3 7" id="KW-0547">Nucleotide-binding</keyword>
<evidence type="ECO:0000256" key="8">
    <source>
        <dbReference type="SAM" id="MobiDB-lite"/>
    </source>
</evidence>
<comment type="caution">
    <text evidence="10">The sequence shown here is derived from an EMBL/GenBank/DDBJ whole genome shotgun (WGS) entry which is preliminary data.</text>
</comment>
<evidence type="ECO:0000313" key="11">
    <source>
        <dbReference type="Proteomes" id="UP001473302"/>
    </source>
</evidence>
<evidence type="ECO:0000313" key="10">
    <source>
        <dbReference type="EMBL" id="GAA5815475.1"/>
    </source>
</evidence>
<evidence type="ECO:0000256" key="7">
    <source>
        <dbReference type="RuleBase" id="RU367084"/>
    </source>
</evidence>
<dbReference type="PANTHER" id="PTHR12865:SF1">
    <property type="entry name" value="PHOSPHATIDYLINOSITOL 4-KINASE TYPE 2"/>
    <property type="match status" value="1"/>
</dbReference>
<comment type="subcellular location">
    <subcellularLocation>
        <location evidence="7">Cell membrane</location>
        <topology evidence="7">Peripheral membrane protein</topology>
    </subcellularLocation>
    <subcellularLocation>
        <location evidence="7">Vacuole membrane</location>
        <topology evidence="7">Peripheral membrane protein</topology>
    </subcellularLocation>
</comment>
<dbReference type="InterPro" id="IPR039756">
    <property type="entry name" value="Lsb6/PI4K2"/>
</dbReference>
<evidence type="ECO:0000256" key="3">
    <source>
        <dbReference type="ARBA" id="ARBA00022741"/>
    </source>
</evidence>
<feature type="region of interest" description="Disordered" evidence="8">
    <location>
        <begin position="427"/>
        <end position="463"/>
    </location>
</feature>
<keyword evidence="1 7" id="KW-1003">Cell membrane</keyword>
<feature type="region of interest" description="Disordered" evidence="8">
    <location>
        <begin position="674"/>
        <end position="693"/>
    </location>
</feature>
<reference evidence="10 11" key="1">
    <citation type="submission" date="2024-04" db="EMBL/GenBank/DDBJ databases">
        <title>genome sequences of Mucor flavus KT1a and Helicostylum pulchrum KT1b strains isolated from the surface of a dry-aged beef.</title>
        <authorList>
            <person name="Toyotome T."/>
            <person name="Hosono M."/>
            <person name="Torimaru M."/>
            <person name="Fukuda K."/>
            <person name="Mikami N."/>
        </authorList>
    </citation>
    <scope>NUCLEOTIDE SEQUENCE [LARGE SCALE GENOMIC DNA]</scope>
    <source>
        <strain evidence="10 11">KT1a</strain>
    </source>
</reference>
<keyword evidence="5 7" id="KW-0067">ATP-binding</keyword>
<keyword evidence="11" id="KW-1185">Reference proteome</keyword>
<name>A0ABP9Z8M3_9FUNG</name>
<dbReference type="PROSITE" id="PS50290">
    <property type="entry name" value="PI3_4_KINASE_3"/>
    <property type="match status" value="1"/>
</dbReference>
<gene>
    <name evidence="10" type="ORF">MFLAVUS_008987</name>
</gene>
<evidence type="ECO:0000256" key="4">
    <source>
        <dbReference type="ARBA" id="ARBA00022777"/>
    </source>
</evidence>
<feature type="region of interest" description="Disordered" evidence="8">
    <location>
        <begin position="209"/>
        <end position="228"/>
    </location>
</feature>
<evidence type="ECO:0000256" key="5">
    <source>
        <dbReference type="ARBA" id="ARBA00022840"/>
    </source>
</evidence>
<feature type="compositionally biased region" description="Low complexity" evidence="8">
    <location>
        <begin position="445"/>
        <end position="455"/>
    </location>
</feature>
<protein>
    <recommendedName>
        <fullName evidence="7">Phosphatidylinositol 4-kinase</fullName>
        <ecNumber evidence="7">2.7.1.67</ecNumber>
    </recommendedName>
</protein>
<feature type="compositionally biased region" description="Acidic residues" evidence="8">
    <location>
        <begin position="212"/>
        <end position="228"/>
    </location>
</feature>
<evidence type="ECO:0000256" key="2">
    <source>
        <dbReference type="ARBA" id="ARBA00022679"/>
    </source>
</evidence>
<sequence length="828" mass="94959">MFKSQNPSMGNGQYSRIEQHDEEEDTMHHELLQHHPNSVLVANHHGQCNVVPALSQQSLPVPTSPPHSPRASFSATNIPDATRRFFQTKLPIVFRKDMASTASFSSLPAVIIADLQNGNIPDLKKTYDENSNVGDQGWAIVHRRRFKGKNGIGETRHPANINSTVNDTVLDEEIDPSDQVTCSVFVKWEIDQQPKQYTMTMAPLYESNGNVNEEEGEDERNFEDPIPETEDKFNDIVQSVRIAIDNNMQPTRISQGSSGSYFCRNSSGKIVGVFKPKNEEPYGRLNPKWTKWIHRHLFPCFFGRSCLIPNLGYLSEAAASLIDRRLGTMIVPYTDVIHLSSSSFHYDYLDRRSQNGLPPKIGSFQCFLTNYKDATVFFRDHPYSEDGSDHNLQKKSVWGGCLGSGGVMDTNDEDGTVLYHYEDDSDHTHVANASNSSTHHYPPKQQQQQQQQQQQSKKSDENNNKHQFKWSYQLQNQFKREFEQLVILDYLIRNTDRGLDNWMVKYCPPAKTHKHNNSSSSSLSADEQSHNHKSNSNRGHIHVAAIDNGLAFPYKHPDQWRSYPYGWMAMPDALVNRPFTEATRKQFLAILSDPLWWRETVREMRSLFEMDDDFDEKMFQKQMAVLKGQGYNIVRTLKDPSAGPVDLVAMQRVVINQEEILIEYDERTLTSRDLHVQTSTSHPSSPALDITDALPKPRRLRTQRSTSFDVISTVSSPFHDEDEEQELDQRVQQLKQLQRQQKQQKRWQDKIKNGLTMDLGGRGLFGQKKKKTKKNLNRYRAFDSDGDISDGYADDSDSDEEEEPKLKRVTVIIETIQVVKSRTYFTCC</sequence>
<evidence type="ECO:0000256" key="6">
    <source>
        <dbReference type="ARBA" id="ARBA00023136"/>
    </source>
</evidence>
<dbReference type="InterPro" id="IPR018936">
    <property type="entry name" value="PI3/4_kinase_CS"/>
</dbReference>
<dbReference type="EMBL" id="BAABUK010000026">
    <property type="protein sequence ID" value="GAA5815475.1"/>
    <property type="molecule type" value="Genomic_DNA"/>
</dbReference>
<keyword evidence="4 7" id="KW-0418">Kinase</keyword>
<dbReference type="Gene3D" id="1.10.1070.20">
    <property type="match status" value="1"/>
</dbReference>
<feature type="domain" description="PI3K/PI4K catalytic" evidence="9">
    <location>
        <begin position="247"/>
        <end position="656"/>
    </location>
</feature>
<comment type="catalytic activity">
    <reaction evidence="7">
        <text>a 1,2-diacyl-sn-glycero-3-phospho-(1D-myo-inositol) + ATP = a 1,2-diacyl-sn-glycero-3-phospho-(1D-myo-inositol 4-phosphate) + ADP + H(+)</text>
        <dbReference type="Rhea" id="RHEA:19877"/>
        <dbReference type="ChEBI" id="CHEBI:15378"/>
        <dbReference type="ChEBI" id="CHEBI:30616"/>
        <dbReference type="ChEBI" id="CHEBI:57880"/>
        <dbReference type="ChEBI" id="CHEBI:58178"/>
        <dbReference type="ChEBI" id="CHEBI:456216"/>
        <dbReference type="EC" id="2.7.1.67"/>
    </reaction>
</comment>
<proteinExistence type="inferred from homology"/>
<comment type="cofactor">
    <cofactor evidence="7">
        <name>Mg(2+)</name>
        <dbReference type="ChEBI" id="CHEBI:18420"/>
    </cofactor>
    <cofactor evidence="7">
        <name>Mn(2+)</name>
        <dbReference type="ChEBI" id="CHEBI:29035"/>
    </cofactor>
</comment>
<dbReference type="InterPro" id="IPR000403">
    <property type="entry name" value="PI3/4_kinase_cat_dom"/>
</dbReference>
<dbReference type="Pfam" id="PF00454">
    <property type="entry name" value="PI3_PI4_kinase"/>
    <property type="match status" value="2"/>
</dbReference>
<keyword evidence="2 7" id="KW-0808">Transferase</keyword>
<feature type="region of interest" description="Disordered" evidence="8">
    <location>
        <begin position="784"/>
        <end position="804"/>
    </location>
</feature>
<dbReference type="Proteomes" id="UP001473302">
    <property type="component" value="Unassembled WGS sequence"/>
</dbReference>
<feature type="region of interest" description="Disordered" evidence="8">
    <location>
        <begin position="512"/>
        <end position="537"/>
    </location>
</feature>
<feature type="compositionally biased region" description="Acidic residues" evidence="8">
    <location>
        <begin position="784"/>
        <end position="803"/>
    </location>
</feature>
<accession>A0ABP9Z8M3</accession>